<comment type="caution">
    <text evidence="1">The sequence shown here is derived from an EMBL/GenBank/DDBJ whole genome shotgun (WGS) entry which is preliminary data.</text>
</comment>
<sequence length="97" mass="11051">MESGLFSFAGKFACVYVLLKLRMKMHDQSVRIEFHHHLTNLMSEVASKIESEVAAQLIRVVQCEYPGDRVVADEIAFDVFANTAMAMEDLPCRWIVD</sequence>
<evidence type="ECO:0000313" key="1">
    <source>
        <dbReference type="EMBL" id="MBZ3924059.1"/>
    </source>
</evidence>
<gene>
    <name evidence="1" type="ORF">Xseb_08935</name>
</gene>
<organism evidence="1 2">
    <name type="scientific">Xanthomonas citri pv. sesbaniae</name>
    <dbReference type="NCBI Taxonomy" id="473425"/>
    <lineage>
        <taxon>Bacteria</taxon>
        <taxon>Pseudomonadati</taxon>
        <taxon>Pseudomonadota</taxon>
        <taxon>Gammaproteobacteria</taxon>
        <taxon>Lysobacterales</taxon>
        <taxon>Lysobacteraceae</taxon>
        <taxon>Xanthomonas</taxon>
    </lineage>
</organism>
<evidence type="ECO:0000313" key="2">
    <source>
        <dbReference type="Proteomes" id="UP000825388"/>
    </source>
</evidence>
<dbReference type="EMBL" id="LOKL01000106">
    <property type="protein sequence ID" value="MBZ3924059.1"/>
    <property type="molecule type" value="Genomic_DNA"/>
</dbReference>
<name>A0AAW4RM90_XANCI</name>
<accession>A0AAW4RM90</accession>
<proteinExistence type="predicted"/>
<dbReference type="Proteomes" id="UP000825388">
    <property type="component" value="Unassembled WGS sequence"/>
</dbReference>
<dbReference type="AlphaFoldDB" id="A0AAW4RM90"/>
<reference evidence="1" key="1">
    <citation type="submission" date="2015-12" db="EMBL/GenBank/DDBJ databases">
        <authorList>
            <person name="Bansal K."/>
            <person name="Midha S."/>
            <person name="Patil P.B."/>
        </authorList>
    </citation>
    <scope>NUCLEOTIDE SEQUENCE</scope>
    <source>
        <strain evidence="1">LMG867</strain>
    </source>
</reference>
<protein>
    <submittedName>
        <fullName evidence="1">Uncharacterized protein</fullName>
    </submittedName>
</protein>